<dbReference type="CDD" id="cd00093">
    <property type="entry name" value="HTH_XRE"/>
    <property type="match status" value="1"/>
</dbReference>
<evidence type="ECO:0008006" key="3">
    <source>
        <dbReference type="Google" id="ProtNLM"/>
    </source>
</evidence>
<dbReference type="Pfam" id="PF13560">
    <property type="entry name" value="HTH_31"/>
    <property type="match status" value="1"/>
</dbReference>
<dbReference type="RefSeq" id="WP_189258036.1">
    <property type="nucleotide sequence ID" value="NZ_BMRE01000044.1"/>
</dbReference>
<organism evidence="1 2">
    <name type="scientific">Lentzea flava</name>
    <dbReference type="NCBI Taxonomy" id="103732"/>
    <lineage>
        <taxon>Bacteria</taxon>
        <taxon>Bacillati</taxon>
        <taxon>Actinomycetota</taxon>
        <taxon>Actinomycetes</taxon>
        <taxon>Pseudonocardiales</taxon>
        <taxon>Pseudonocardiaceae</taxon>
        <taxon>Lentzea</taxon>
    </lineage>
</organism>
<dbReference type="Gene3D" id="1.10.260.40">
    <property type="entry name" value="lambda repressor-like DNA-binding domains"/>
    <property type="match status" value="1"/>
</dbReference>
<protein>
    <recommendedName>
        <fullName evidence="3">Helix-turn-helix domain-containing protein</fullName>
    </recommendedName>
</protein>
<name>A0ABQ2V443_9PSEU</name>
<evidence type="ECO:0000313" key="1">
    <source>
        <dbReference type="EMBL" id="GGU68176.1"/>
    </source>
</evidence>
<dbReference type="InterPro" id="IPR001387">
    <property type="entry name" value="Cro/C1-type_HTH"/>
</dbReference>
<proteinExistence type="predicted"/>
<keyword evidence="2" id="KW-1185">Reference proteome</keyword>
<evidence type="ECO:0000313" key="2">
    <source>
        <dbReference type="Proteomes" id="UP000649573"/>
    </source>
</evidence>
<comment type="caution">
    <text evidence="1">The sequence shown here is derived from an EMBL/GenBank/DDBJ whole genome shotgun (WGS) entry which is preliminary data.</text>
</comment>
<dbReference type="Proteomes" id="UP000649573">
    <property type="component" value="Unassembled WGS sequence"/>
</dbReference>
<dbReference type="EMBL" id="BMRE01000044">
    <property type="protein sequence ID" value="GGU68176.1"/>
    <property type="molecule type" value="Genomic_DNA"/>
</dbReference>
<gene>
    <name evidence="1" type="ORF">GCM10010178_69920</name>
</gene>
<sequence length="78" mass="8548">MTAFTSTAYSRDLGDELRRLRETCTGLNGRNLAKKLGWDPSKVSNIEHGRARASEIDLVQLFTVGLQVMVDGLASPDP</sequence>
<dbReference type="InterPro" id="IPR010982">
    <property type="entry name" value="Lambda_DNA-bd_dom_sf"/>
</dbReference>
<dbReference type="SUPFAM" id="SSF47413">
    <property type="entry name" value="lambda repressor-like DNA-binding domains"/>
    <property type="match status" value="1"/>
</dbReference>
<accession>A0ABQ2V443</accession>
<reference evidence="2" key="1">
    <citation type="journal article" date="2019" name="Int. J. Syst. Evol. Microbiol.">
        <title>The Global Catalogue of Microorganisms (GCM) 10K type strain sequencing project: providing services to taxonomists for standard genome sequencing and annotation.</title>
        <authorList>
            <consortium name="The Broad Institute Genomics Platform"/>
            <consortium name="The Broad Institute Genome Sequencing Center for Infectious Disease"/>
            <person name="Wu L."/>
            <person name="Ma J."/>
        </authorList>
    </citation>
    <scope>NUCLEOTIDE SEQUENCE [LARGE SCALE GENOMIC DNA]</scope>
    <source>
        <strain evidence="2">JCM 3296</strain>
    </source>
</reference>